<dbReference type="GO" id="GO:0016787">
    <property type="term" value="F:hydrolase activity"/>
    <property type="evidence" value="ECO:0007669"/>
    <property type="project" value="TreeGrafter"/>
</dbReference>
<evidence type="ECO:0000256" key="3">
    <source>
        <dbReference type="ARBA" id="ARBA00023180"/>
    </source>
</evidence>
<gene>
    <name evidence="5" type="ORF">GOALK_056_00840</name>
</gene>
<dbReference type="EMBL" id="BACI01000056">
    <property type="protein sequence ID" value="GAA12651.1"/>
    <property type="molecule type" value="Genomic_DNA"/>
</dbReference>
<evidence type="ECO:0000256" key="2">
    <source>
        <dbReference type="ARBA" id="ARBA00022553"/>
    </source>
</evidence>
<name>F9VVM2_9ACTN</name>
<keyword evidence="2" id="KW-0597">Phosphoprotein</keyword>
<comment type="caution">
    <text evidence="5">The sequence shown here is derived from an EMBL/GenBank/DDBJ whole genome shotgun (WGS) entry which is preliminary data.</text>
</comment>
<keyword evidence="3" id="KW-0325">Glycoprotein</keyword>
<comment type="similarity">
    <text evidence="1">Belongs to the strictosidine synthase family.</text>
</comment>
<dbReference type="STRING" id="1027371.GOALK_056_00840"/>
<dbReference type="InterPro" id="IPR011042">
    <property type="entry name" value="6-blade_b-propeller_TolB-like"/>
</dbReference>
<evidence type="ECO:0000313" key="5">
    <source>
        <dbReference type="EMBL" id="GAA12651.1"/>
    </source>
</evidence>
<dbReference type="Pfam" id="PF03088">
    <property type="entry name" value="Str_synth"/>
    <property type="match status" value="1"/>
</dbReference>
<protein>
    <recommendedName>
        <fullName evidence="4">Strictosidine synthase conserved region domain-containing protein</fullName>
    </recommendedName>
</protein>
<proteinExistence type="inferred from homology"/>
<accession>F9VVM2</accession>
<dbReference type="PANTHER" id="PTHR10426">
    <property type="entry name" value="STRICTOSIDINE SYNTHASE-RELATED"/>
    <property type="match status" value="1"/>
</dbReference>
<dbReference type="Proteomes" id="UP000003558">
    <property type="component" value="Unassembled WGS sequence"/>
</dbReference>
<dbReference type="PANTHER" id="PTHR10426:SF88">
    <property type="entry name" value="ADIPOCYTE PLASMA MEMBRANE-ASSOCIATED PROTEIN HEMOMUCIN-RELATED"/>
    <property type="match status" value="1"/>
</dbReference>
<dbReference type="InterPro" id="IPR018119">
    <property type="entry name" value="Strictosidine_synth_cons-reg"/>
</dbReference>
<evidence type="ECO:0000313" key="6">
    <source>
        <dbReference type="Proteomes" id="UP000003558"/>
    </source>
</evidence>
<feature type="domain" description="Strictosidine synthase conserved region" evidence="4">
    <location>
        <begin position="90"/>
        <end position="168"/>
    </location>
</feature>
<dbReference type="eggNOG" id="COG3386">
    <property type="taxonomic scope" value="Bacteria"/>
</dbReference>
<dbReference type="Gene3D" id="2.120.10.30">
    <property type="entry name" value="TolB, C-terminal domain"/>
    <property type="match status" value="1"/>
</dbReference>
<organism evidence="5 6">
    <name type="scientific">Gordonia alkanivorans NBRC 16433</name>
    <dbReference type="NCBI Taxonomy" id="1027371"/>
    <lineage>
        <taxon>Bacteria</taxon>
        <taxon>Bacillati</taxon>
        <taxon>Actinomycetota</taxon>
        <taxon>Actinomycetes</taxon>
        <taxon>Mycobacteriales</taxon>
        <taxon>Gordoniaceae</taxon>
        <taxon>Gordonia</taxon>
    </lineage>
</organism>
<sequence>MVGLDGALICGVTGGAIVRIDPSTGQRSTIADTGGRPLGLEVCDDGRLIVCDAHKGLLQVDQFTGAVETLVDQVDGVRLRFCSNAAAGPDGTVWFTESTNRFDFEHYMGALLEHRPSGRLFRRDPDGTVTTVLGGLYFPNGVALAPDRRSLLFTETGNSSLSRLWLAGPRQGEVEVLLSNMHGFPDNMSRFAGGRSWIAMTNPRNAVLDRSATWPGFIRSAIWQLPDIMRPNPETIVWAVCVDPDGRVVDEVRGVHPSFDTATGAVENAGKLYLASVWQDSLLAIDLRDRDLGELTTRVEHANALWRSETDNL</sequence>
<dbReference type="SUPFAM" id="SSF63829">
    <property type="entry name" value="Calcium-dependent phosphotriesterase"/>
    <property type="match status" value="1"/>
</dbReference>
<evidence type="ECO:0000259" key="4">
    <source>
        <dbReference type="Pfam" id="PF03088"/>
    </source>
</evidence>
<reference evidence="5 6" key="1">
    <citation type="submission" date="2011-05" db="EMBL/GenBank/DDBJ databases">
        <title>Whole genome shotgun sequence of Gordonia alkanivorans NBRC 16433.</title>
        <authorList>
            <person name="Hosoyama A."/>
            <person name="Nakamura S."/>
            <person name="Takarada H."/>
            <person name="Tsuchikane K."/>
            <person name="Yamazaki S."/>
            <person name="Fujita N."/>
        </authorList>
    </citation>
    <scope>NUCLEOTIDE SEQUENCE [LARGE SCALE GENOMIC DNA]</scope>
    <source>
        <strain evidence="5 6">NBRC 16433</strain>
    </source>
</reference>
<dbReference type="AlphaFoldDB" id="F9VVM2"/>
<evidence type="ECO:0000256" key="1">
    <source>
        <dbReference type="ARBA" id="ARBA00009191"/>
    </source>
</evidence>